<dbReference type="EMBL" id="LR796658">
    <property type="protein sequence ID" value="CAB4157421.1"/>
    <property type="molecule type" value="Genomic_DNA"/>
</dbReference>
<accession>A0A6J5NJ00</accession>
<name>A0A6J5NJ00_9CAUD</name>
<gene>
    <name evidence="1" type="ORF">UFOVP692_21</name>
</gene>
<organism evidence="1">
    <name type="scientific">uncultured Caudovirales phage</name>
    <dbReference type="NCBI Taxonomy" id="2100421"/>
    <lineage>
        <taxon>Viruses</taxon>
        <taxon>Duplodnaviria</taxon>
        <taxon>Heunggongvirae</taxon>
        <taxon>Uroviricota</taxon>
        <taxon>Caudoviricetes</taxon>
        <taxon>Peduoviridae</taxon>
        <taxon>Maltschvirus</taxon>
        <taxon>Maltschvirus maltsch</taxon>
    </lineage>
</organism>
<proteinExistence type="predicted"/>
<reference evidence="1" key="1">
    <citation type="submission" date="2020-04" db="EMBL/GenBank/DDBJ databases">
        <authorList>
            <person name="Chiriac C."/>
            <person name="Salcher M."/>
            <person name="Ghai R."/>
            <person name="Kavagutti S V."/>
        </authorList>
    </citation>
    <scope>NUCLEOTIDE SEQUENCE</scope>
</reference>
<evidence type="ECO:0000313" key="1">
    <source>
        <dbReference type="EMBL" id="CAB4157421.1"/>
    </source>
</evidence>
<sequence length="108" mass="11615">MATVEVKGEIVGLVFGNKGVQILETFKSKDGEKRDARYTAWLDSPTSSLQVGQKVSARGLLSASIGNYKNKEGEDKTVVNLSINFATIKLDGSEAPAFAPTHEEALPF</sequence>
<protein>
    <submittedName>
        <fullName evidence="1">Uncharacterized protein</fullName>
    </submittedName>
</protein>